<comment type="subcellular location">
    <subcellularLocation>
        <location evidence="1">Cell membrane</location>
        <topology evidence="1">Multi-pass membrane protein</topology>
    </subcellularLocation>
</comment>
<dbReference type="PROSITE" id="PS00216">
    <property type="entry name" value="SUGAR_TRANSPORT_1"/>
    <property type="match status" value="1"/>
</dbReference>
<gene>
    <name evidence="8" type="ORF">L323_10775</name>
</gene>
<comment type="caution">
    <text evidence="8">The sequence shown here is derived from an EMBL/GenBank/DDBJ whole genome shotgun (WGS) entry which is preliminary data.</text>
</comment>
<sequence>MNTMSTKNDNKKRIVVLAIFLLGIFMGAIDSGIVSPARTVIRNSFGISESLSVWMVTIYTLAYAVAMPIVSKLSDRYGRKKVYLTSIIIFALGSLLCGLSNFYGNFTFFLIARVIQAIGGGGIMPIANAFIGNSFPPEKRGTALGFVGGVYGIATILGPTMGSSILDIAGVNHWGWIFFINLPISLLILALSYNLKENLGDTGKKMDLKGSLVLSIMILSLMYALTNLDYFHFSQSIRDWDVYPFLILFIISLPLFIFIETKAEDPILNLRYFKERQILLTLILGFITGVGLMGVVFIPQFAENILKIKTGNGGYLVTLMSVFAGISAPLGGKFIDKYSAKLVTVLGMICTAFGTLFLAFFTTAYPSFVSIMIGLVFVGFGMGFTMGTPLNYLMLSFVSESESASALSTLSLVRSIGIAVSPNIMINFIAEAGKSVQGKVMAVMPEPSAPTFPGSQYVSGYFDMSKMTSGGGISSNAIEKLKSADVTNVVDVLKDFSSNMLDKVIPTIKDKILGAMSAAPKGAASQINLDKVFSDWKLDYLNKIEGARATIENTFQTAISAGYRNMFITAGVIALIGLVAALLLKNKKKTIQE</sequence>
<feature type="transmembrane region" description="Helical" evidence="6">
    <location>
        <begin position="342"/>
        <end position="365"/>
    </location>
</feature>
<reference evidence="8 9" key="1">
    <citation type="journal article" date="2013" name="Genome Announc.">
        <title>Draft Genome Sequence of the Cellulolytic Bacterium Clostridium papyrosolvens C7 (ATCC 700395).</title>
        <authorList>
            <person name="Zepeda V."/>
            <person name="Dassa B."/>
            <person name="Borovok I."/>
            <person name="Lamed R."/>
            <person name="Bayer E.A."/>
            <person name="Cate J.H."/>
        </authorList>
    </citation>
    <scope>NUCLEOTIDE SEQUENCE [LARGE SCALE GENOMIC DNA]</scope>
    <source>
        <strain evidence="8 9">C7</strain>
    </source>
</reference>
<dbReference type="GO" id="GO:0005886">
    <property type="term" value="C:plasma membrane"/>
    <property type="evidence" value="ECO:0007669"/>
    <property type="project" value="UniProtKB-SubCell"/>
</dbReference>
<dbReference type="InterPro" id="IPR036259">
    <property type="entry name" value="MFS_trans_sf"/>
</dbReference>
<keyword evidence="4 6" id="KW-1133">Transmembrane helix</keyword>
<dbReference type="PANTHER" id="PTHR42718">
    <property type="entry name" value="MAJOR FACILITATOR SUPERFAMILY MULTIDRUG TRANSPORTER MFSC"/>
    <property type="match status" value="1"/>
</dbReference>
<keyword evidence="5 6" id="KW-0472">Membrane</keyword>
<dbReference type="SUPFAM" id="SSF103473">
    <property type="entry name" value="MFS general substrate transporter"/>
    <property type="match status" value="1"/>
</dbReference>
<evidence type="ECO:0000256" key="4">
    <source>
        <dbReference type="ARBA" id="ARBA00022989"/>
    </source>
</evidence>
<feature type="transmembrane region" description="Helical" evidence="6">
    <location>
        <begin position="212"/>
        <end position="230"/>
    </location>
</feature>
<dbReference type="InterPro" id="IPR005829">
    <property type="entry name" value="Sugar_transporter_CS"/>
</dbReference>
<dbReference type="AlphaFoldDB" id="U4R2E4"/>
<dbReference type="STRING" id="1330534.L323_10775"/>
<dbReference type="PROSITE" id="PS50850">
    <property type="entry name" value="MFS"/>
    <property type="match status" value="1"/>
</dbReference>
<feature type="transmembrane region" description="Helical" evidence="6">
    <location>
        <begin position="173"/>
        <end position="191"/>
    </location>
</feature>
<dbReference type="Gene3D" id="1.20.1250.20">
    <property type="entry name" value="MFS general substrate transporter like domains"/>
    <property type="match status" value="1"/>
</dbReference>
<feature type="transmembrane region" description="Helical" evidence="6">
    <location>
        <begin position="279"/>
        <end position="301"/>
    </location>
</feature>
<evidence type="ECO:0000259" key="7">
    <source>
        <dbReference type="PROSITE" id="PS50850"/>
    </source>
</evidence>
<dbReference type="Pfam" id="PF07690">
    <property type="entry name" value="MFS_1"/>
    <property type="match status" value="1"/>
</dbReference>
<dbReference type="GO" id="GO:0022857">
    <property type="term" value="F:transmembrane transporter activity"/>
    <property type="evidence" value="ECO:0007669"/>
    <property type="project" value="InterPro"/>
</dbReference>
<evidence type="ECO:0000256" key="1">
    <source>
        <dbReference type="ARBA" id="ARBA00004651"/>
    </source>
</evidence>
<feature type="transmembrane region" description="Helical" evidence="6">
    <location>
        <begin position="52"/>
        <end position="70"/>
    </location>
</feature>
<dbReference type="PANTHER" id="PTHR42718:SF9">
    <property type="entry name" value="MAJOR FACILITATOR SUPERFAMILY MULTIDRUG TRANSPORTER MFSC"/>
    <property type="match status" value="1"/>
</dbReference>
<keyword evidence="3 6" id="KW-0812">Transmembrane</keyword>
<evidence type="ECO:0000256" key="3">
    <source>
        <dbReference type="ARBA" id="ARBA00022692"/>
    </source>
</evidence>
<feature type="transmembrane region" description="Helical" evidence="6">
    <location>
        <begin position="143"/>
        <end position="161"/>
    </location>
</feature>
<dbReference type="Gene3D" id="1.20.1720.10">
    <property type="entry name" value="Multidrug resistance protein D"/>
    <property type="match status" value="1"/>
</dbReference>
<dbReference type="PATRIC" id="fig|1330534.3.peg.2151"/>
<name>U4R2E4_9FIRM</name>
<organism evidence="8 9">
    <name type="scientific">Ruminiclostridium papyrosolvens C7</name>
    <dbReference type="NCBI Taxonomy" id="1330534"/>
    <lineage>
        <taxon>Bacteria</taxon>
        <taxon>Bacillati</taxon>
        <taxon>Bacillota</taxon>
        <taxon>Clostridia</taxon>
        <taxon>Eubacteriales</taxon>
        <taxon>Oscillospiraceae</taxon>
        <taxon>Ruminiclostridium</taxon>
    </lineage>
</organism>
<protein>
    <submittedName>
        <fullName evidence="8">Permease</fullName>
    </submittedName>
</protein>
<feature type="transmembrane region" description="Helical" evidence="6">
    <location>
        <begin position="242"/>
        <end position="259"/>
    </location>
</feature>
<dbReference type="CDD" id="cd17321">
    <property type="entry name" value="MFS_MMR_MDR_like"/>
    <property type="match status" value="1"/>
</dbReference>
<keyword evidence="2" id="KW-0813">Transport</keyword>
<dbReference type="InterPro" id="IPR011701">
    <property type="entry name" value="MFS"/>
</dbReference>
<feature type="domain" description="Major facilitator superfamily (MFS) profile" evidence="7">
    <location>
        <begin position="16"/>
        <end position="589"/>
    </location>
</feature>
<evidence type="ECO:0000256" key="2">
    <source>
        <dbReference type="ARBA" id="ARBA00022448"/>
    </source>
</evidence>
<feature type="transmembrane region" description="Helical" evidence="6">
    <location>
        <begin position="110"/>
        <end position="131"/>
    </location>
</feature>
<dbReference type="Proteomes" id="UP000016860">
    <property type="component" value="Unassembled WGS sequence"/>
</dbReference>
<evidence type="ECO:0000313" key="9">
    <source>
        <dbReference type="Proteomes" id="UP000016860"/>
    </source>
</evidence>
<evidence type="ECO:0000256" key="6">
    <source>
        <dbReference type="SAM" id="Phobius"/>
    </source>
</evidence>
<feature type="transmembrane region" description="Helical" evidence="6">
    <location>
        <begin position="313"/>
        <end position="330"/>
    </location>
</feature>
<feature type="transmembrane region" description="Helical" evidence="6">
    <location>
        <begin position="566"/>
        <end position="584"/>
    </location>
</feature>
<dbReference type="EMBL" id="ATAY01000033">
    <property type="protein sequence ID" value="EPR11860.1"/>
    <property type="molecule type" value="Genomic_DNA"/>
</dbReference>
<accession>U4R2E4</accession>
<proteinExistence type="predicted"/>
<dbReference type="InterPro" id="IPR020846">
    <property type="entry name" value="MFS_dom"/>
</dbReference>
<feature type="transmembrane region" description="Helical" evidence="6">
    <location>
        <begin position="371"/>
        <end position="395"/>
    </location>
</feature>
<evidence type="ECO:0000313" key="8">
    <source>
        <dbReference type="EMBL" id="EPR11860.1"/>
    </source>
</evidence>
<evidence type="ECO:0000256" key="5">
    <source>
        <dbReference type="ARBA" id="ARBA00023136"/>
    </source>
</evidence>
<feature type="transmembrane region" description="Helical" evidence="6">
    <location>
        <begin position="82"/>
        <end position="104"/>
    </location>
</feature>